<keyword evidence="4" id="KW-1185">Reference proteome</keyword>
<feature type="transmembrane region" description="Helical" evidence="1">
    <location>
        <begin position="690"/>
        <end position="711"/>
    </location>
</feature>
<dbReference type="Pfam" id="PF01823">
    <property type="entry name" value="MACPF"/>
    <property type="match status" value="1"/>
</dbReference>
<dbReference type="InterPro" id="IPR020864">
    <property type="entry name" value="MACPF"/>
</dbReference>
<protein>
    <submittedName>
        <fullName evidence="5">Macrophage-expressed gene 1 protein-like</fullName>
    </submittedName>
</protein>
<accession>A0A6J0AWE7</accession>
<keyword evidence="1" id="KW-0812">Transmembrane</keyword>
<dbReference type="GeneID" id="107034591"/>
<dbReference type="RefSeq" id="XP_015103850.2">
    <property type="nucleotide sequence ID" value="XM_015248364.2"/>
</dbReference>
<keyword evidence="1" id="KW-0472">Membrane</keyword>
<dbReference type="OrthoDB" id="5950457at2759"/>
<dbReference type="Proteomes" id="UP001652581">
    <property type="component" value="Chromosome 10"/>
</dbReference>
<dbReference type="GO" id="GO:0002250">
    <property type="term" value="P:adaptive immune response"/>
    <property type="evidence" value="ECO:0007669"/>
    <property type="project" value="UniProtKB-KW"/>
</dbReference>
<dbReference type="GO" id="GO:0042742">
    <property type="term" value="P:defense response to bacterium"/>
    <property type="evidence" value="ECO:0007669"/>
    <property type="project" value="TreeGrafter"/>
</dbReference>
<proteinExistence type="predicted"/>
<feature type="signal peptide" evidence="2">
    <location>
        <begin position="1"/>
        <end position="37"/>
    </location>
</feature>
<evidence type="ECO:0000256" key="2">
    <source>
        <dbReference type="SAM" id="SignalP"/>
    </source>
</evidence>
<keyword evidence="1" id="KW-1133">Transmembrane helix</keyword>
<evidence type="ECO:0000259" key="3">
    <source>
        <dbReference type="PROSITE" id="PS51412"/>
    </source>
</evidence>
<name>A0A6J0AWE7_VICPA</name>
<dbReference type="GO" id="GO:0045087">
    <property type="term" value="P:innate immune response"/>
    <property type="evidence" value="ECO:0007669"/>
    <property type="project" value="UniProtKB-KW"/>
</dbReference>
<dbReference type="PANTHER" id="PTHR31463">
    <property type="entry name" value="MACROPHAGE-EXPRESSED GENE 1 PROTEIN"/>
    <property type="match status" value="1"/>
</dbReference>
<gene>
    <name evidence="5" type="primary">LOC107034591</name>
</gene>
<dbReference type="GO" id="GO:0030670">
    <property type="term" value="C:phagocytic vesicle membrane"/>
    <property type="evidence" value="ECO:0007669"/>
    <property type="project" value="UniProtKB-SubCell"/>
</dbReference>
<reference evidence="5" key="1">
    <citation type="submission" date="2025-08" db="UniProtKB">
        <authorList>
            <consortium name="RefSeq"/>
        </authorList>
    </citation>
    <scope>IDENTIFICATION</scope>
</reference>
<dbReference type="PANTHER" id="PTHR31463:SF5">
    <property type="entry name" value="MACROPHAGE-EXPRESSED GENE 1 PROTEIN"/>
    <property type="match status" value="1"/>
</dbReference>
<dbReference type="InterPro" id="IPR039707">
    <property type="entry name" value="MPEG1"/>
</dbReference>
<evidence type="ECO:0000313" key="4">
    <source>
        <dbReference type="Proteomes" id="UP001652581"/>
    </source>
</evidence>
<dbReference type="SMART" id="SM00457">
    <property type="entry name" value="MACPF"/>
    <property type="match status" value="1"/>
</dbReference>
<sequence length="756" mass="83411">MEELRGGRLPRQSSPPAMAQRLAPLLVLLLAGRCVLGEQGMADFQECKQKLNVSVLGALPGSGWDNLRNVELELVLKRDYSQCLTTEDGEYLIPDHTQVMPWRESIVETRAKLIDHWVNYTDSWAASINNEVSFLSILNGKFSFSCQKVKKYNLEHQTLTSRVEVRHNIYSVKASENTEFQPIFRQHLLTISDHLENNQTREAEYLAEMLVVRYGTHVLTKVEAGATLVQEDQLKRELVGSNTQDRINITFAASALFFKKVKVGTGVSWQAENQLLDNYLRHTVASETRSHGGVPFYPGITLEKWQKGISNRLVAIGKSGLPLPALIQPEALPELPTPAVRRLAAAVDGAIRRYYAINTHPGCMRLDSPDFDPGANVDDGSCSSRSHANFTFGGVFQECQPVSQPGAKSLCETYHIPNPLTGKTSCPANYTVSYLSTKLKTWSQVGPECRPQCHSCWLILKCCPTVCANREHRHTVRLTASWCAPSRGLRLNTAGFLFGGLYSPGNPNPFTGSQICPSHFYPLTLFGDLKVCVSTDAELGSAHAVPFGGFFSCQAGNPLAGFTKGQSPGILKEVFYQDSSTKYPMKCPEGYSQHQAYLNDGCQVLYCLKAGILLDQQMAGVRLPPFIPRPPWLNNSRAQRLSVLIDSSRQLFWVKQKGSDRWQPASINDPSLLVKLLSQADSGRSVSATIGSWMGAIVAVVVLALGANYAFRYYKKGGFKRSQKDIGAEEQKAYGATETPTGPGCVFCKENGKDSV</sequence>
<dbReference type="AlphaFoldDB" id="A0A6J0AWE7"/>
<dbReference type="InParanoid" id="A0A6J0AWE7"/>
<dbReference type="PROSITE" id="PS51412">
    <property type="entry name" value="MACPF_2"/>
    <property type="match status" value="1"/>
</dbReference>
<evidence type="ECO:0000313" key="5">
    <source>
        <dbReference type="RefSeq" id="XP_015103850.2"/>
    </source>
</evidence>
<dbReference type="KEGG" id="vpc:107034591"/>
<organism evidence="4 5">
    <name type="scientific">Vicugna pacos</name>
    <name type="common">Alpaca</name>
    <name type="synonym">Lama pacos</name>
    <dbReference type="NCBI Taxonomy" id="30538"/>
    <lineage>
        <taxon>Eukaryota</taxon>
        <taxon>Metazoa</taxon>
        <taxon>Chordata</taxon>
        <taxon>Craniata</taxon>
        <taxon>Vertebrata</taxon>
        <taxon>Euteleostomi</taxon>
        <taxon>Mammalia</taxon>
        <taxon>Eutheria</taxon>
        <taxon>Laurasiatheria</taxon>
        <taxon>Artiodactyla</taxon>
        <taxon>Tylopoda</taxon>
        <taxon>Camelidae</taxon>
        <taxon>Vicugna</taxon>
    </lineage>
</organism>
<evidence type="ECO:0000256" key="1">
    <source>
        <dbReference type="SAM" id="Phobius"/>
    </source>
</evidence>
<dbReference type="CDD" id="cd22579">
    <property type="entry name" value="MPEG1_P2"/>
    <property type="match status" value="1"/>
</dbReference>
<feature type="chain" id="PRO_5046100282" evidence="2">
    <location>
        <begin position="38"/>
        <end position="756"/>
    </location>
</feature>
<keyword evidence="2" id="KW-0732">Signal</keyword>
<feature type="domain" description="MACPF" evidence="3">
    <location>
        <begin position="30"/>
        <end position="358"/>
    </location>
</feature>